<dbReference type="Proteomes" id="UP000663859">
    <property type="component" value="Unassembled WGS sequence"/>
</dbReference>
<organism evidence="1 2">
    <name type="scientific">Candidatus Methylacidithermus pantelleriae</name>
    <dbReference type="NCBI Taxonomy" id="2744239"/>
    <lineage>
        <taxon>Bacteria</taxon>
        <taxon>Pseudomonadati</taxon>
        <taxon>Verrucomicrobiota</taxon>
        <taxon>Methylacidiphilae</taxon>
        <taxon>Methylacidiphilales</taxon>
        <taxon>Methylacidiphilaceae</taxon>
        <taxon>Candidatus Methylacidithermus</taxon>
    </lineage>
</organism>
<accession>A0A8J2BUV2</accession>
<evidence type="ECO:0000313" key="1">
    <source>
        <dbReference type="EMBL" id="CAF0700799.1"/>
    </source>
</evidence>
<evidence type="ECO:0000313" key="2">
    <source>
        <dbReference type="Proteomes" id="UP000663859"/>
    </source>
</evidence>
<dbReference type="EMBL" id="CAJNOB010000034">
    <property type="protein sequence ID" value="CAF0700799.1"/>
    <property type="molecule type" value="Genomic_DNA"/>
</dbReference>
<gene>
    <name evidence="1" type="ORF">MPNT_40037</name>
</gene>
<protein>
    <submittedName>
        <fullName evidence="1">Uncharacterized protein</fullName>
    </submittedName>
</protein>
<comment type="caution">
    <text evidence="1">The sequence shown here is derived from an EMBL/GenBank/DDBJ whole genome shotgun (WGS) entry which is preliminary data.</text>
</comment>
<keyword evidence="2" id="KW-1185">Reference proteome</keyword>
<sequence>MAFDAVPLFNEKNGELLRKKILVADAFSGHTPRRRPEEELVAVG</sequence>
<dbReference type="AlphaFoldDB" id="A0A8J2BUV2"/>
<proteinExistence type="predicted"/>
<name>A0A8J2BUV2_9BACT</name>
<reference evidence="1" key="1">
    <citation type="submission" date="2021-02" db="EMBL/GenBank/DDBJ databases">
        <authorList>
            <person name="Cremers G."/>
            <person name="Picone N."/>
        </authorList>
    </citation>
    <scope>NUCLEOTIDE SEQUENCE</scope>
    <source>
        <strain evidence="1">PQ17</strain>
    </source>
</reference>